<dbReference type="InterPro" id="IPR017900">
    <property type="entry name" value="4Fe4S_Fe_S_CS"/>
</dbReference>
<dbReference type="PROSITE" id="PS51379">
    <property type="entry name" value="4FE4S_FER_2"/>
    <property type="match status" value="1"/>
</dbReference>
<proteinExistence type="predicted"/>
<dbReference type="AlphaFoldDB" id="A0A1G5K0D1"/>
<dbReference type="Pfam" id="PF12838">
    <property type="entry name" value="Fer4_7"/>
    <property type="match status" value="1"/>
</dbReference>
<evidence type="ECO:0000256" key="3">
    <source>
        <dbReference type="ARBA" id="ARBA00023014"/>
    </source>
</evidence>
<protein>
    <submittedName>
        <fullName evidence="5">4Fe-4S dicluster domain-containing protein</fullName>
    </submittedName>
</protein>
<dbReference type="OrthoDB" id="9800445at2"/>
<organism evidence="5 6">
    <name type="scientific">Microvirga guangxiensis</name>
    <dbReference type="NCBI Taxonomy" id="549386"/>
    <lineage>
        <taxon>Bacteria</taxon>
        <taxon>Pseudomonadati</taxon>
        <taxon>Pseudomonadota</taxon>
        <taxon>Alphaproteobacteria</taxon>
        <taxon>Hyphomicrobiales</taxon>
        <taxon>Methylobacteriaceae</taxon>
        <taxon>Microvirga</taxon>
    </lineage>
</organism>
<evidence type="ECO:0000259" key="4">
    <source>
        <dbReference type="PROSITE" id="PS51379"/>
    </source>
</evidence>
<evidence type="ECO:0000313" key="6">
    <source>
        <dbReference type="Proteomes" id="UP000199569"/>
    </source>
</evidence>
<dbReference type="GO" id="GO:0051536">
    <property type="term" value="F:iron-sulfur cluster binding"/>
    <property type="evidence" value="ECO:0007669"/>
    <property type="project" value="UniProtKB-KW"/>
</dbReference>
<dbReference type="PROSITE" id="PS00198">
    <property type="entry name" value="4FE4S_FER_1"/>
    <property type="match status" value="1"/>
</dbReference>
<keyword evidence="6" id="KW-1185">Reference proteome</keyword>
<name>A0A1G5K0D1_9HYPH</name>
<reference evidence="5 6" key="1">
    <citation type="submission" date="2016-10" db="EMBL/GenBank/DDBJ databases">
        <authorList>
            <person name="de Groot N.N."/>
        </authorList>
    </citation>
    <scope>NUCLEOTIDE SEQUENCE [LARGE SCALE GENOMIC DNA]</scope>
    <source>
        <strain evidence="5 6">CGMCC 1.7666</strain>
    </source>
</reference>
<evidence type="ECO:0000256" key="2">
    <source>
        <dbReference type="ARBA" id="ARBA00023004"/>
    </source>
</evidence>
<dbReference type="SUPFAM" id="SSF54862">
    <property type="entry name" value="4Fe-4S ferredoxins"/>
    <property type="match status" value="1"/>
</dbReference>
<keyword evidence="2" id="KW-0408">Iron</keyword>
<dbReference type="Gene3D" id="3.30.70.20">
    <property type="match status" value="1"/>
</dbReference>
<sequence length="98" mass="10155">MVETPDLKRRNFLLGRFTAEPSEPAGSPVALIGQSCFAFQGIACMSCRDACPTGAVRFELAIGGARPRIVTETCTGCGDCSQACPAGAIRVSAVEEAS</sequence>
<keyword evidence="1" id="KW-0479">Metal-binding</keyword>
<evidence type="ECO:0000256" key="1">
    <source>
        <dbReference type="ARBA" id="ARBA00022723"/>
    </source>
</evidence>
<evidence type="ECO:0000313" key="5">
    <source>
        <dbReference type="EMBL" id="SCY94067.1"/>
    </source>
</evidence>
<accession>A0A1G5K0D1</accession>
<dbReference type="RefSeq" id="WP_091135974.1">
    <property type="nucleotide sequence ID" value="NZ_FMVJ01000008.1"/>
</dbReference>
<dbReference type="Proteomes" id="UP000199569">
    <property type="component" value="Unassembled WGS sequence"/>
</dbReference>
<dbReference type="InterPro" id="IPR017896">
    <property type="entry name" value="4Fe4S_Fe-S-bd"/>
</dbReference>
<gene>
    <name evidence="5" type="ORF">SAMN02927923_02967</name>
</gene>
<dbReference type="STRING" id="549386.SAMN02927923_02967"/>
<feature type="domain" description="4Fe-4S ferredoxin-type" evidence="4">
    <location>
        <begin position="65"/>
        <end position="94"/>
    </location>
</feature>
<dbReference type="EMBL" id="FMVJ01000008">
    <property type="protein sequence ID" value="SCY94067.1"/>
    <property type="molecule type" value="Genomic_DNA"/>
</dbReference>
<dbReference type="GO" id="GO:0046872">
    <property type="term" value="F:metal ion binding"/>
    <property type="evidence" value="ECO:0007669"/>
    <property type="project" value="UniProtKB-KW"/>
</dbReference>
<keyword evidence="3" id="KW-0411">Iron-sulfur</keyword>